<organism evidence="5 6">
    <name type="scientific">Electrophorus voltai</name>
    <dbReference type="NCBI Taxonomy" id="2609070"/>
    <lineage>
        <taxon>Eukaryota</taxon>
        <taxon>Metazoa</taxon>
        <taxon>Chordata</taxon>
        <taxon>Craniata</taxon>
        <taxon>Vertebrata</taxon>
        <taxon>Euteleostomi</taxon>
        <taxon>Actinopterygii</taxon>
        <taxon>Neopterygii</taxon>
        <taxon>Teleostei</taxon>
        <taxon>Ostariophysi</taxon>
        <taxon>Gymnotiformes</taxon>
        <taxon>Gymnotoidei</taxon>
        <taxon>Gymnotidae</taxon>
        <taxon>Electrophorus</taxon>
    </lineage>
</organism>
<dbReference type="Proteomes" id="UP001239994">
    <property type="component" value="Unassembled WGS sequence"/>
</dbReference>
<dbReference type="AlphaFoldDB" id="A0AAD9E562"/>
<protein>
    <recommendedName>
        <fullName evidence="4">Cilia- and flagella-associated protein 58 central coiled coil domain-containing protein</fullName>
    </recommendedName>
</protein>
<feature type="domain" description="Cilia- and flagella-associated protein 58 central coiled coil" evidence="4">
    <location>
        <begin position="457"/>
        <end position="671"/>
    </location>
</feature>
<comment type="caution">
    <text evidence="5">The sequence shown here is derived from an EMBL/GenBank/DDBJ whole genome shotgun (WGS) entry which is preliminary data.</text>
</comment>
<evidence type="ECO:0000259" key="4">
    <source>
        <dbReference type="Pfam" id="PF21771"/>
    </source>
</evidence>
<dbReference type="GO" id="GO:0005856">
    <property type="term" value="C:cytoskeleton"/>
    <property type="evidence" value="ECO:0007669"/>
    <property type="project" value="TreeGrafter"/>
</dbReference>
<evidence type="ECO:0000313" key="6">
    <source>
        <dbReference type="Proteomes" id="UP001239994"/>
    </source>
</evidence>
<feature type="compositionally biased region" description="Low complexity" evidence="3">
    <location>
        <begin position="882"/>
        <end position="906"/>
    </location>
</feature>
<keyword evidence="1 2" id="KW-0175">Coiled coil</keyword>
<dbReference type="PANTHER" id="PTHR32083:SF0">
    <property type="entry name" value="CILIA AND FLAGELLA-ASSOCIATED PROTEIN 58"/>
    <property type="match status" value="1"/>
</dbReference>
<accession>A0AAD9E562</accession>
<dbReference type="InterPro" id="IPR049270">
    <property type="entry name" value="CFAP58_CC"/>
</dbReference>
<feature type="coiled-coil region" evidence="2">
    <location>
        <begin position="42"/>
        <end position="376"/>
    </location>
</feature>
<evidence type="ECO:0000256" key="2">
    <source>
        <dbReference type="SAM" id="Coils"/>
    </source>
</evidence>
<proteinExistence type="predicted"/>
<name>A0AAD9E562_9TELE</name>
<reference evidence="5" key="1">
    <citation type="submission" date="2023-03" db="EMBL/GenBank/DDBJ databases">
        <title>Electrophorus voltai genome.</title>
        <authorList>
            <person name="Bian C."/>
        </authorList>
    </citation>
    <scope>NUCLEOTIDE SEQUENCE</scope>
    <source>
        <strain evidence="5">CB-2022</strain>
        <tissue evidence="5">Muscle</tissue>
    </source>
</reference>
<feature type="coiled-coil region" evidence="2">
    <location>
        <begin position="646"/>
        <end position="704"/>
    </location>
</feature>
<feature type="coiled-coil region" evidence="2">
    <location>
        <begin position="405"/>
        <end position="432"/>
    </location>
</feature>
<feature type="domain" description="Cilia- and flagella-associated protein 58 central coiled coil" evidence="4">
    <location>
        <begin position="343"/>
        <end position="433"/>
    </location>
</feature>
<feature type="region of interest" description="Disordered" evidence="3">
    <location>
        <begin position="878"/>
        <end position="906"/>
    </location>
</feature>
<feature type="coiled-coil region" evidence="2">
    <location>
        <begin position="464"/>
        <end position="585"/>
    </location>
</feature>
<dbReference type="EMBL" id="JAROKS010000006">
    <property type="protein sequence ID" value="KAK1802577.1"/>
    <property type="molecule type" value="Genomic_DNA"/>
</dbReference>
<dbReference type="PANTHER" id="PTHR32083">
    <property type="entry name" value="CILIA AND FLAGELLA-ASSOCIATED PROTEIN 58-RELATED"/>
    <property type="match status" value="1"/>
</dbReference>
<gene>
    <name evidence="5" type="ORF">P4O66_004231</name>
</gene>
<feature type="coiled-coil region" evidence="2">
    <location>
        <begin position="778"/>
        <end position="833"/>
    </location>
</feature>
<dbReference type="Pfam" id="PF21771">
    <property type="entry name" value="CFAP58_CC"/>
    <property type="match status" value="2"/>
</dbReference>
<evidence type="ECO:0000256" key="3">
    <source>
        <dbReference type="SAM" id="MobiDB-lite"/>
    </source>
</evidence>
<keyword evidence="6" id="KW-1185">Reference proteome</keyword>
<sequence>MLNVRGVAEAVERCTVAAVISPYWLCERGLGTPSPTAEKQKKTEEENSYEALEKEFQQVLSELLEDKALDKFRLEYEKLTKTLKKYHESEKRLMTKCRELNAEIAANSVKVATALKLSQEDQTTITTLKEAKEQLTAERDELLSEVVVLRESLSRAEASQHEAEAAKKKDQETISQLQQEIQVRQNECSRESWRKEKLDKELRQVQGELEAKHAEISALSAQCQRAKNEQQRLEQQLREQKIVTERTNKELEQLQLHSTKLQQDNEQITLNLDQLSFNNNQQASELKMKEEEVSKLKQEIIKLTKTREAIQKKLHLVEDQKLEVEQQRDTLKNQTAGLEREMETAKNQAEKDKKKIEELVKEKDVLNKNMIKAASATEKQLDLAKLHEQTKKSLDQEVLTYKAEAQKQRKIILQLEKERDKYINEASTLTQKLDGICLTQASHLLLPWLPHMHNVLVLVHMEEIKAQEMQIFEYKKKIAEAETRFKQQLNHFEDVMSDRNRYSQNLIEAQHEITELKRKLQIMNHQIDQLKEEIGSKEAALIKGHLEFQHTEREKVALKAELQKMKQEAQEIKRVRNDQEVEERKLLKIIADTDAEKTLLEKELDQSISERDVLGTQLTRRNDELSLLYEKIKFQQLVLNKGEAQYSQRVEDIRLLRTEIKKLRREKGIVTKSVSHVEDLRREVNRMQKELLKEQTRCQALEELHRKPMNVHPWRRLEASDPSTFELLQKTQTLQRLLLKKTEEVVQKDHLLQEKEKLYVELKHVLARQPGPEAAKQINILQHTLKKKTRELQAITAEASAFQAKTMQYKCEIEYLTQEMQDLKKKYLAQKRKEQECRHKREAGTQFSHENEALYRTEIYFGHCCRCHLTHLPDAPAGRLGPPAEAHPPSAASISRSPAAAGRSCD</sequence>
<evidence type="ECO:0000313" key="5">
    <source>
        <dbReference type="EMBL" id="KAK1802577.1"/>
    </source>
</evidence>
<evidence type="ECO:0000256" key="1">
    <source>
        <dbReference type="ARBA" id="ARBA00023054"/>
    </source>
</evidence>